<dbReference type="Pfam" id="PF01047">
    <property type="entry name" value="MarR"/>
    <property type="match status" value="1"/>
</dbReference>
<organism evidence="2 3">
    <name type="scientific">Demequina lignilytica</name>
    <dbReference type="NCBI Taxonomy" id="3051663"/>
    <lineage>
        <taxon>Bacteria</taxon>
        <taxon>Bacillati</taxon>
        <taxon>Actinomycetota</taxon>
        <taxon>Actinomycetes</taxon>
        <taxon>Micrococcales</taxon>
        <taxon>Demequinaceae</taxon>
        <taxon>Demequina</taxon>
    </lineage>
</organism>
<dbReference type="InterPro" id="IPR000835">
    <property type="entry name" value="HTH_MarR-typ"/>
</dbReference>
<gene>
    <name evidence="2" type="ORF">QQX10_12435</name>
</gene>
<dbReference type="EMBL" id="JAUHPX010000008">
    <property type="protein sequence ID" value="MDN4488974.1"/>
    <property type="molecule type" value="Genomic_DNA"/>
</dbReference>
<dbReference type="AlphaFoldDB" id="A0AAW7M2T3"/>
<dbReference type="GO" id="GO:0003700">
    <property type="term" value="F:DNA-binding transcription factor activity"/>
    <property type="evidence" value="ECO:0007669"/>
    <property type="project" value="InterPro"/>
</dbReference>
<dbReference type="SUPFAM" id="SSF46785">
    <property type="entry name" value="Winged helix' DNA-binding domain"/>
    <property type="match status" value="1"/>
</dbReference>
<evidence type="ECO:0000313" key="3">
    <source>
        <dbReference type="Proteomes" id="UP001172737"/>
    </source>
</evidence>
<dbReference type="InterPro" id="IPR036388">
    <property type="entry name" value="WH-like_DNA-bd_sf"/>
</dbReference>
<evidence type="ECO:0000259" key="1">
    <source>
        <dbReference type="PROSITE" id="PS50995"/>
    </source>
</evidence>
<protein>
    <submittedName>
        <fullName evidence="2">MarR family transcriptional regulator</fullName>
    </submittedName>
</protein>
<reference evidence="2" key="1">
    <citation type="submission" date="2023-06" db="EMBL/GenBank/DDBJ databases">
        <title>Sysu t00039.</title>
        <authorList>
            <person name="Gao L."/>
            <person name="Fang B.-Z."/>
            <person name="Li W.-J."/>
        </authorList>
    </citation>
    <scope>NUCLEOTIDE SEQUENCE</scope>
    <source>
        <strain evidence="2">SYSU T00039</strain>
    </source>
</reference>
<dbReference type="Gene3D" id="1.10.10.10">
    <property type="entry name" value="Winged helix-like DNA-binding domain superfamily/Winged helix DNA-binding domain"/>
    <property type="match status" value="1"/>
</dbReference>
<proteinExistence type="predicted"/>
<comment type="caution">
    <text evidence="2">The sequence shown here is derived from an EMBL/GenBank/DDBJ whole genome shotgun (WGS) entry which is preliminary data.</text>
</comment>
<dbReference type="PANTHER" id="PTHR39515">
    <property type="entry name" value="CONSERVED PROTEIN"/>
    <property type="match status" value="1"/>
</dbReference>
<keyword evidence="3" id="KW-1185">Reference proteome</keyword>
<dbReference type="InterPro" id="IPR036390">
    <property type="entry name" value="WH_DNA-bd_sf"/>
</dbReference>
<name>A0AAW7M2T3_9MICO</name>
<accession>A0AAW7M2T3</accession>
<dbReference type="InterPro" id="IPR052526">
    <property type="entry name" value="HTH-type_Bedaq_tolerance"/>
</dbReference>
<dbReference type="SMART" id="SM00347">
    <property type="entry name" value="HTH_MARR"/>
    <property type="match status" value="1"/>
</dbReference>
<dbReference type="Proteomes" id="UP001172737">
    <property type="component" value="Unassembled WGS sequence"/>
</dbReference>
<evidence type="ECO:0000313" key="2">
    <source>
        <dbReference type="EMBL" id="MDN4488974.1"/>
    </source>
</evidence>
<dbReference type="RefSeq" id="WP_301121216.1">
    <property type="nucleotide sequence ID" value="NZ_JAUHPX010000008.1"/>
</dbReference>
<dbReference type="PANTHER" id="PTHR39515:SF2">
    <property type="entry name" value="HTH-TYPE TRANSCRIPTIONAL REGULATOR RV0880"/>
    <property type="match status" value="1"/>
</dbReference>
<sequence>MTRPEDPAALAPRLRIVAARLNRLARNATPEAHLTPSQESAMRMIRKRGPLTTAELAEIEHVRPQSMGQVVRALGEAGLVDRTPDPDDGRRELLALSDAGEESLAAVSRERDAAFASLLAERLADADRDALAAALPLLETLVAER</sequence>
<dbReference type="PROSITE" id="PS50995">
    <property type="entry name" value="HTH_MARR_2"/>
    <property type="match status" value="1"/>
</dbReference>
<feature type="domain" description="HTH marR-type" evidence="1">
    <location>
        <begin position="7"/>
        <end position="140"/>
    </location>
</feature>